<comment type="caution">
    <text evidence="12">The sequence shown here is derived from an EMBL/GenBank/DDBJ whole genome shotgun (WGS) entry which is preliminary data.</text>
</comment>
<dbReference type="GO" id="GO:0004022">
    <property type="term" value="F:alcohol dehydrogenase (NAD+) activity"/>
    <property type="evidence" value="ECO:0007669"/>
    <property type="project" value="UniProtKB-UniRule"/>
</dbReference>
<dbReference type="InterPro" id="IPR012079">
    <property type="entry name" value="Bifunc_Ald-ADH"/>
</dbReference>
<dbReference type="SUPFAM" id="SSF53720">
    <property type="entry name" value="ALDH-like"/>
    <property type="match status" value="1"/>
</dbReference>
<name>A0A4Z1SSE4_GIAMU</name>
<dbReference type="InterPro" id="IPR034789">
    <property type="entry name" value="AAD_C"/>
</dbReference>
<dbReference type="GO" id="GO:0005739">
    <property type="term" value="C:mitochondrion"/>
    <property type="evidence" value="ECO:0007669"/>
    <property type="project" value="TreeGrafter"/>
</dbReference>
<dbReference type="InterPro" id="IPR056798">
    <property type="entry name" value="ADH_Fe_C"/>
</dbReference>
<evidence type="ECO:0000259" key="9">
    <source>
        <dbReference type="Pfam" id="PF00171"/>
    </source>
</evidence>
<evidence type="ECO:0000256" key="6">
    <source>
        <dbReference type="ARBA" id="ARBA00035641"/>
    </source>
</evidence>
<dbReference type="Proteomes" id="UP000315496">
    <property type="component" value="Chromosome 2"/>
</dbReference>
<reference evidence="12 13" key="1">
    <citation type="submission" date="2019-05" db="EMBL/GenBank/DDBJ databases">
        <title>The compact genome of Giardia muris reveals important steps in the evolution of intestinal protozoan parasites.</title>
        <authorList>
            <person name="Xu F."/>
            <person name="Jimenez-Gonzalez A."/>
            <person name="Einarsson E."/>
            <person name="Astvaldsson A."/>
            <person name="Peirasmaki D."/>
            <person name="Eckmann L."/>
            <person name="Andersson J.O."/>
            <person name="Svard S.G."/>
            <person name="Jerlstrom-Hultqvist J."/>
        </authorList>
    </citation>
    <scope>NUCLEOTIDE SEQUENCE [LARGE SCALE GENOMIC DNA]</scope>
    <source>
        <strain evidence="12 13">Roberts-Thomson</strain>
    </source>
</reference>
<dbReference type="SUPFAM" id="SSF56796">
    <property type="entry name" value="Dehydroquinate synthase-like"/>
    <property type="match status" value="1"/>
</dbReference>
<dbReference type="FunFam" id="3.40.50.1970:FF:000003">
    <property type="entry name" value="Alcohol dehydrogenase, iron-containing"/>
    <property type="match status" value="1"/>
</dbReference>
<dbReference type="PROSITE" id="PS00913">
    <property type="entry name" value="ADH_IRON_1"/>
    <property type="match status" value="1"/>
</dbReference>
<evidence type="ECO:0000256" key="2">
    <source>
        <dbReference type="ARBA" id="ARBA00023002"/>
    </source>
</evidence>
<dbReference type="Pfam" id="PF00465">
    <property type="entry name" value="Fe-ADH"/>
    <property type="match status" value="1"/>
</dbReference>
<evidence type="ECO:0000256" key="1">
    <source>
        <dbReference type="ARBA" id="ARBA00001954"/>
    </source>
</evidence>
<dbReference type="AlphaFoldDB" id="A0A4Z1SSE4"/>
<dbReference type="VEuPathDB" id="GiardiaDB:GMRT_13216"/>
<evidence type="ECO:0000256" key="3">
    <source>
        <dbReference type="ARBA" id="ARBA00023004"/>
    </source>
</evidence>
<dbReference type="InterPro" id="IPR015590">
    <property type="entry name" value="Aldehyde_DH_dom"/>
</dbReference>
<dbReference type="GO" id="GO:0006113">
    <property type="term" value="P:fermentation"/>
    <property type="evidence" value="ECO:0007669"/>
    <property type="project" value="UniProtKB-ARBA"/>
</dbReference>
<dbReference type="InterPro" id="IPR018211">
    <property type="entry name" value="ADH_Fe_CS"/>
</dbReference>
<dbReference type="InterPro" id="IPR001670">
    <property type="entry name" value="ADH_Fe/GldA"/>
</dbReference>
<sequence length="888" mass="97846">MSLENFDFAQSLVQNEDDLNALFDRVEKASEAFKKLDQAQVDKIFYAAAYAASNQRIPLARMAVEETGMGVVEDKVIKNMFSSEYIYNKFKGMKTAGIIDDDKTGNVQTIAEPLGILAGIVPTTNPTSTAIFKCLISLKTRNCIIFSPHFRATKSTIEAARVVRDAAIRAGAPRDCIAWITHPSVDLAISLMKHPKTSCILATGGPKMVWQAYSSGNPSIGVGPGNVPALIDETCDYRAAVSHVIGSKTFDNGVVCASEQAIICANRDVYDKCLKELMYRGCYILSAEEKARVNDVVMPVDAKSGERMLNAGIVGINARIIAEKAGVIVPKECRCRCIVGEFDHVGMDEPMSREKLSPVLGIYCANSFEDAVDVCGKMIDMGGAGHTAAIHTAPDRKDRIEYFAHRIRAGRIVVNTPSTFGGIGDLYNFAIDPTMTIGCGSYGKNAVSENVQPKHLLNYKKVSIVRQNPLWFKVPPAMHFGEGALEKGIEDLIRKGFRRAYIITDKFLHDQGYTARITEPLEAAGVTVRLFTDVLPDPDLTTCHKSLAEVHEFKPDVMLGLGGGSAMDLMKMVRLLYEHGTVDFVGLAQRFMDIRKRIYVYPECNNLKHVKTYSVAIPTTSGTGSEMTSFAVITDDKEGVKYPLADYQLMCHMAIVETSLVYSMPAFLTAWTGVDALTHAIEAYVSVLATEYTMPLSLRAIKTIFEHLGNSVTTGDQEARREVHIAASIAGIAFNNGFLGICHSMAHKLGQKYHIPHGLANAIMLQHTIRFNAVEDPTKMAVFPQYLYPVSAKRYGEICDYCGFTSPNDGKTDMEKVEILCEKISELYDVVGIKPRIRDCRNAPSESEYLSDEALDYLAYHAFDDQCTGANPRYPLISELKELLRAAW</sequence>
<keyword evidence="3" id="KW-0408">Iron</keyword>
<dbReference type="Pfam" id="PF00171">
    <property type="entry name" value="Aldedh"/>
    <property type="match status" value="1"/>
</dbReference>
<comment type="similarity">
    <text evidence="6 8">In the N-terminal section; belongs to the aldehyde dehydrogenase family.</text>
</comment>
<dbReference type="OrthoDB" id="339764at2759"/>
<keyword evidence="13" id="KW-1185">Reference proteome</keyword>
<dbReference type="GO" id="GO:0008774">
    <property type="term" value="F:acetaldehyde dehydrogenase (acetylating) activity"/>
    <property type="evidence" value="ECO:0007669"/>
    <property type="project" value="UniProtKB-UniRule"/>
</dbReference>
<dbReference type="InterPro" id="IPR039697">
    <property type="entry name" value="Alcohol_dehydrogenase_Fe"/>
</dbReference>
<comment type="similarity">
    <text evidence="7 8">In the C-terminal section; belongs to the iron-containing alcohol dehydrogenase family.</text>
</comment>
<protein>
    <recommendedName>
        <fullName evidence="8">Aldehyde-alcohol dehydrogenase</fullName>
    </recommendedName>
</protein>
<keyword evidence="2 8" id="KW-0560">Oxidoreductase</keyword>
<dbReference type="GO" id="GO:0006066">
    <property type="term" value="P:alcohol metabolic process"/>
    <property type="evidence" value="ECO:0007669"/>
    <property type="project" value="InterPro"/>
</dbReference>
<proteinExistence type="inferred from homology"/>
<dbReference type="PANTHER" id="PTHR11496">
    <property type="entry name" value="ALCOHOL DEHYDROGENASE"/>
    <property type="match status" value="1"/>
</dbReference>
<comment type="cofactor">
    <cofactor evidence="1">
        <name>Fe(2+)</name>
        <dbReference type="ChEBI" id="CHEBI:29033"/>
    </cofactor>
</comment>
<dbReference type="Gene3D" id="1.20.1090.10">
    <property type="entry name" value="Dehydroquinate synthase-like - alpha domain"/>
    <property type="match status" value="1"/>
</dbReference>
<gene>
    <name evidence="12" type="ORF">GMRT_13216</name>
</gene>
<dbReference type="Gene3D" id="3.40.50.1970">
    <property type="match status" value="1"/>
</dbReference>
<dbReference type="GO" id="GO:0046872">
    <property type="term" value="F:metal ion binding"/>
    <property type="evidence" value="ECO:0007669"/>
    <property type="project" value="InterPro"/>
</dbReference>
<dbReference type="CDD" id="cd08178">
    <property type="entry name" value="AAD_C"/>
    <property type="match status" value="1"/>
</dbReference>
<dbReference type="PIRSF" id="PIRSF000111">
    <property type="entry name" value="ALDH_ADH"/>
    <property type="match status" value="1"/>
</dbReference>
<dbReference type="FunFam" id="1.20.1090.10:FF:000001">
    <property type="entry name" value="Aldehyde-alcohol dehydrogenase"/>
    <property type="match status" value="1"/>
</dbReference>
<accession>A0A4Z1SSE4</accession>
<dbReference type="Pfam" id="PF25137">
    <property type="entry name" value="ADH_Fe_C"/>
    <property type="match status" value="1"/>
</dbReference>
<dbReference type="GO" id="GO:0015976">
    <property type="term" value="P:carbon utilization"/>
    <property type="evidence" value="ECO:0007669"/>
    <property type="project" value="InterPro"/>
</dbReference>
<dbReference type="EMBL" id="VDLU01000002">
    <property type="protein sequence ID" value="TNJ28690.1"/>
    <property type="molecule type" value="Genomic_DNA"/>
</dbReference>
<dbReference type="Gene3D" id="3.40.309.10">
    <property type="entry name" value="Aldehyde Dehydrogenase, Chain A, domain 2"/>
    <property type="match status" value="1"/>
</dbReference>
<evidence type="ECO:0000259" key="10">
    <source>
        <dbReference type="Pfam" id="PF00465"/>
    </source>
</evidence>
<evidence type="ECO:0000256" key="5">
    <source>
        <dbReference type="ARBA" id="ARBA00023268"/>
    </source>
</evidence>
<dbReference type="InterPro" id="IPR016162">
    <property type="entry name" value="Ald_DH_N"/>
</dbReference>
<dbReference type="PANTHER" id="PTHR11496:SF83">
    <property type="entry name" value="HYDROXYACID-OXOACID TRANSHYDROGENASE, MITOCHONDRIAL"/>
    <property type="match status" value="1"/>
</dbReference>
<keyword evidence="4" id="KW-0520">NAD</keyword>
<organism evidence="12 13">
    <name type="scientific">Giardia muris</name>
    <dbReference type="NCBI Taxonomy" id="5742"/>
    <lineage>
        <taxon>Eukaryota</taxon>
        <taxon>Metamonada</taxon>
        <taxon>Diplomonadida</taxon>
        <taxon>Hexamitidae</taxon>
        <taxon>Giardiinae</taxon>
        <taxon>Giardia</taxon>
    </lineage>
</organism>
<evidence type="ECO:0000259" key="11">
    <source>
        <dbReference type="Pfam" id="PF25137"/>
    </source>
</evidence>
<dbReference type="NCBIfam" id="NF010378">
    <property type="entry name" value="PRK13805.1"/>
    <property type="match status" value="1"/>
</dbReference>
<feature type="domain" description="Aldehyde dehydrogenase" evidence="9">
    <location>
        <begin position="15"/>
        <end position="420"/>
    </location>
</feature>
<dbReference type="Gene3D" id="3.40.605.10">
    <property type="entry name" value="Aldehyde Dehydrogenase, Chain A, domain 1"/>
    <property type="match status" value="1"/>
</dbReference>
<evidence type="ECO:0000256" key="7">
    <source>
        <dbReference type="ARBA" id="ARBA00035645"/>
    </source>
</evidence>
<evidence type="ECO:0000313" key="13">
    <source>
        <dbReference type="Proteomes" id="UP000315496"/>
    </source>
</evidence>
<keyword evidence="5" id="KW-0511">Multifunctional enzyme</keyword>
<evidence type="ECO:0000256" key="4">
    <source>
        <dbReference type="ARBA" id="ARBA00023027"/>
    </source>
</evidence>
<dbReference type="CDD" id="cd07122">
    <property type="entry name" value="ALDH_F20_ACDH"/>
    <property type="match status" value="1"/>
</dbReference>
<dbReference type="InterPro" id="IPR016161">
    <property type="entry name" value="Ald_DH/histidinol_DH"/>
</dbReference>
<dbReference type="InterPro" id="IPR016163">
    <property type="entry name" value="Ald_DH_C"/>
</dbReference>
<feature type="domain" description="Fe-containing alcohol dehydrogenase-like C-terminal" evidence="11">
    <location>
        <begin position="669"/>
        <end position="888"/>
    </location>
</feature>
<evidence type="ECO:0000256" key="8">
    <source>
        <dbReference type="PIRNR" id="PIRNR000111"/>
    </source>
</evidence>
<evidence type="ECO:0000313" key="12">
    <source>
        <dbReference type="EMBL" id="TNJ28690.1"/>
    </source>
</evidence>
<feature type="domain" description="Alcohol dehydrogenase iron-type/glycerol dehydrogenase GldA" evidence="10">
    <location>
        <begin position="475"/>
        <end position="657"/>
    </location>
</feature>